<gene>
    <name evidence="6" type="ORF">GCM10010990_02810</name>
</gene>
<dbReference type="PRINTS" id="PR01775">
    <property type="entry name" value="GLFROXRDTASE"/>
</dbReference>
<dbReference type="InterPro" id="IPR050984">
    <property type="entry name" value="Gfo/Idh/MocA_domain"/>
</dbReference>
<name>A0A917DNY3_9SPHN</name>
<dbReference type="InterPro" id="IPR008354">
    <property type="entry name" value="Glc-Fru_OxRdtase_bac"/>
</dbReference>
<dbReference type="GO" id="GO:0000166">
    <property type="term" value="F:nucleotide binding"/>
    <property type="evidence" value="ECO:0007669"/>
    <property type="project" value="InterPro"/>
</dbReference>
<feature type="region of interest" description="Disordered" evidence="3">
    <location>
        <begin position="1"/>
        <end position="57"/>
    </location>
</feature>
<organism evidence="6 7">
    <name type="scientific">Croceicoccus mobilis</name>
    <dbReference type="NCBI Taxonomy" id="1703339"/>
    <lineage>
        <taxon>Bacteria</taxon>
        <taxon>Pseudomonadati</taxon>
        <taxon>Pseudomonadota</taxon>
        <taxon>Alphaproteobacteria</taxon>
        <taxon>Sphingomonadales</taxon>
        <taxon>Erythrobacteraceae</taxon>
        <taxon>Croceicoccus</taxon>
    </lineage>
</organism>
<accession>A0A917DNY3</accession>
<proteinExistence type="inferred from homology"/>
<evidence type="ECO:0000256" key="2">
    <source>
        <dbReference type="ARBA" id="ARBA00023002"/>
    </source>
</evidence>
<evidence type="ECO:0000313" key="7">
    <source>
        <dbReference type="Proteomes" id="UP000612349"/>
    </source>
</evidence>
<dbReference type="GO" id="GO:0016491">
    <property type="term" value="F:oxidoreductase activity"/>
    <property type="evidence" value="ECO:0007669"/>
    <property type="project" value="UniProtKB-KW"/>
</dbReference>
<dbReference type="InterPro" id="IPR055170">
    <property type="entry name" value="GFO_IDH_MocA-like_dom"/>
</dbReference>
<dbReference type="InterPro" id="IPR000683">
    <property type="entry name" value="Gfo/Idh/MocA-like_OxRdtase_N"/>
</dbReference>
<feature type="domain" description="GFO/IDH/MocA-like oxidoreductase" evidence="5">
    <location>
        <begin position="193"/>
        <end position="307"/>
    </location>
</feature>
<sequence>MKDEKAPLAGTAYDPDYAAPSHVDTGSVEDGRVVFPPWRGPADPQDGPTPAPQPPAKRTGFAIVGLGRLSINEILPAFAECSHARIAALVSGSREKLAAVGAQYGVVEGSLYTYDRFEEIADNPDVDVIYIVLPNGMHREYVIRSAKAGKHVLCEKPMATNAADAQVMVDACDDAGVTLMIAYRIHFQPHNVEARRFVADGTYGRLVGITANNVQTVNQNGPQQWRHDGDLAGGGSLPDIGLYCLNTAIYLAGEIPVEVSADIYSPPGDPKYAEVEETVSFRLKFPSGTIANCFTSYGARDDKYQRLNFAEASVDMPNAYSYRGQDLWVASKAGDTDQKAQIAISPANQFAAEIDHMAQCVQSGVTPATPGEMGVRDHVLMEAIYRSAREGRPVATPDAGERADKARQPALHD</sequence>
<feature type="region of interest" description="Disordered" evidence="3">
    <location>
        <begin position="390"/>
        <end position="413"/>
    </location>
</feature>
<dbReference type="Gene3D" id="3.40.50.720">
    <property type="entry name" value="NAD(P)-binding Rossmann-like Domain"/>
    <property type="match status" value="1"/>
</dbReference>
<dbReference type="Proteomes" id="UP000612349">
    <property type="component" value="Unassembled WGS sequence"/>
</dbReference>
<reference evidence="6" key="1">
    <citation type="journal article" date="2014" name="Int. J. Syst. Evol. Microbiol.">
        <title>Complete genome sequence of Corynebacterium casei LMG S-19264T (=DSM 44701T), isolated from a smear-ripened cheese.</title>
        <authorList>
            <consortium name="US DOE Joint Genome Institute (JGI-PGF)"/>
            <person name="Walter F."/>
            <person name="Albersmeier A."/>
            <person name="Kalinowski J."/>
            <person name="Ruckert C."/>
        </authorList>
    </citation>
    <scope>NUCLEOTIDE SEQUENCE</scope>
    <source>
        <strain evidence="6">CGMCC 1.15360</strain>
    </source>
</reference>
<evidence type="ECO:0000256" key="3">
    <source>
        <dbReference type="SAM" id="MobiDB-lite"/>
    </source>
</evidence>
<reference evidence="6" key="2">
    <citation type="submission" date="2020-09" db="EMBL/GenBank/DDBJ databases">
        <authorList>
            <person name="Sun Q."/>
            <person name="Zhou Y."/>
        </authorList>
    </citation>
    <scope>NUCLEOTIDE SEQUENCE</scope>
    <source>
        <strain evidence="6">CGMCC 1.15360</strain>
    </source>
</reference>
<keyword evidence="2" id="KW-0560">Oxidoreductase</keyword>
<dbReference type="AlphaFoldDB" id="A0A917DNY3"/>
<dbReference type="Pfam" id="PF01408">
    <property type="entry name" value="GFO_IDH_MocA"/>
    <property type="match status" value="1"/>
</dbReference>
<dbReference type="PANTHER" id="PTHR22604">
    <property type="entry name" value="OXIDOREDUCTASES"/>
    <property type="match status" value="1"/>
</dbReference>
<evidence type="ECO:0000313" key="6">
    <source>
        <dbReference type="EMBL" id="GGD57022.1"/>
    </source>
</evidence>
<dbReference type="SUPFAM" id="SSF55347">
    <property type="entry name" value="Glyceraldehyde-3-phosphate dehydrogenase-like, C-terminal domain"/>
    <property type="match status" value="1"/>
</dbReference>
<comment type="similarity">
    <text evidence="1">Belongs to the Gfo/Idh/MocA family.</text>
</comment>
<dbReference type="Pfam" id="PF22725">
    <property type="entry name" value="GFO_IDH_MocA_C3"/>
    <property type="match status" value="1"/>
</dbReference>
<dbReference type="EMBL" id="BMIP01000001">
    <property type="protein sequence ID" value="GGD57022.1"/>
    <property type="molecule type" value="Genomic_DNA"/>
</dbReference>
<dbReference type="Gene3D" id="3.30.360.10">
    <property type="entry name" value="Dihydrodipicolinate Reductase, domain 2"/>
    <property type="match status" value="1"/>
</dbReference>
<comment type="caution">
    <text evidence="6">The sequence shown here is derived from an EMBL/GenBank/DDBJ whole genome shotgun (WGS) entry which is preliminary data.</text>
</comment>
<evidence type="ECO:0000259" key="5">
    <source>
        <dbReference type="Pfam" id="PF22725"/>
    </source>
</evidence>
<feature type="compositionally biased region" description="Basic and acidic residues" evidence="3">
    <location>
        <begin position="399"/>
        <end position="413"/>
    </location>
</feature>
<protein>
    <submittedName>
        <fullName evidence="6">Glucose-fructose oxidoreductase</fullName>
    </submittedName>
</protein>
<dbReference type="InterPro" id="IPR036291">
    <property type="entry name" value="NAD(P)-bd_dom_sf"/>
</dbReference>
<evidence type="ECO:0000259" key="4">
    <source>
        <dbReference type="Pfam" id="PF01408"/>
    </source>
</evidence>
<dbReference type="SUPFAM" id="SSF51735">
    <property type="entry name" value="NAD(P)-binding Rossmann-fold domains"/>
    <property type="match status" value="1"/>
</dbReference>
<dbReference type="PANTHER" id="PTHR22604:SF105">
    <property type="entry name" value="TRANS-1,2-DIHYDROBENZENE-1,2-DIOL DEHYDROGENASE"/>
    <property type="match status" value="1"/>
</dbReference>
<dbReference type="RefSeq" id="WP_216635496.1">
    <property type="nucleotide sequence ID" value="NZ_BMIP01000001.1"/>
</dbReference>
<feature type="domain" description="Gfo/Idh/MocA-like oxidoreductase N-terminal" evidence="4">
    <location>
        <begin position="61"/>
        <end position="183"/>
    </location>
</feature>
<keyword evidence="7" id="KW-1185">Reference proteome</keyword>
<evidence type="ECO:0000256" key="1">
    <source>
        <dbReference type="ARBA" id="ARBA00010928"/>
    </source>
</evidence>